<gene>
    <name evidence="3" type="ORF">WMY93_001866</name>
</gene>
<dbReference type="Gene3D" id="2.40.10.10">
    <property type="entry name" value="Trypsin-like serine proteases"/>
    <property type="match status" value="2"/>
</dbReference>
<evidence type="ECO:0000259" key="2">
    <source>
        <dbReference type="PROSITE" id="PS50240"/>
    </source>
</evidence>
<evidence type="ECO:0000313" key="3">
    <source>
        <dbReference type="EMBL" id="KAK7938540.1"/>
    </source>
</evidence>
<name>A0AAW0Q0H9_9GOBI</name>
<accession>A0AAW0Q0H9</accession>
<protein>
    <recommendedName>
        <fullName evidence="2">Peptidase S1 domain-containing protein</fullName>
    </recommendedName>
</protein>
<dbReference type="PANTHER" id="PTHR24252">
    <property type="entry name" value="ACROSIN-RELATED"/>
    <property type="match status" value="1"/>
</dbReference>
<dbReference type="InterPro" id="IPR009003">
    <property type="entry name" value="Peptidase_S1_PA"/>
</dbReference>
<reference evidence="4" key="1">
    <citation type="submission" date="2024-04" db="EMBL/GenBank/DDBJ databases">
        <title>Salinicola lusitanus LLJ914,a marine bacterium isolated from the Okinawa Trough.</title>
        <authorList>
            <person name="Li J."/>
        </authorList>
    </citation>
    <scope>NUCLEOTIDE SEQUENCE [LARGE SCALE GENOMIC DNA]</scope>
</reference>
<keyword evidence="4" id="KW-1185">Reference proteome</keyword>
<dbReference type="PANTHER" id="PTHR24252:SF8">
    <property type="entry name" value="ACROSIN"/>
    <property type="match status" value="1"/>
</dbReference>
<feature type="domain" description="Peptidase S1" evidence="2">
    <location>
        <begin position="37"/>
        <end position="179"/>
    </location>
</feature>
<sequence>MAFLSHKIHVTEKRTLVRTGRRVVSLVCGRPPLNTRIVGGADAPDGAWPWQVTMHFGGYHRCGGSLINNQWVLSAGHCVQGWRGLSRVFCRQTANHMASFSERFGQWDRETDVKQNRVELSFPLAPLSVDVSLLNMDAFTDVSRPDLELELANTAYKKIWTSKFVTLTAELENKAHQKA</sequence>
<dbReference type="EMBL" id="JBBPFD010000002">
    <property type="protein sequence ID" value="KAK7938540.1"/>
    <property type="molecule type" value="Genomic_DNA"/>
</dbReference>
<dbReference type="GO" id="GO:0004252">
    <property type="term" value="F:serine-type endopeptidase activity"/>
    <property type="evidence" value="ECO:0007669"/>
    <property type="project" value="InterPro"/>
</dbReference>
<dbReference type="InterPro" id="IPR018114">
    <property type="entry name" value="TRYPSIN_HIS"/>
</dbReference>
<dbReference type="InterPro" id="IPR001254">
    <property type="entry name" value="Trypsin_dom"/>
</dbReference>
<dbReference type="InterPro" id="IPR043504">
    <property type="entry name" value="Peptidase_S1_PA_chymotrypsin"/>
</dbReference>
<keyword evidence="1" id="KW-1015">Disulfide bond</keyword>
<dbReference type="AlphaFoldDB" id="A0AAW0Q0H9"/>
<dbReference type="PROSITE" id="PS50240">
    <property type="entry name" value="TRYPSIN_DOM"/>
    <property type="match status" value="1"/>
</dbReference>
<dbReference type="Pfam" id="PF00089">
    <property type="entry name" value="Trypsin"/>
    <property type="match status" value="1"/>
</dbReference>
<dbReference type="Proteomes" id="UP001460270">
    <property type="component" value="Unassembled WGS sequence"/>
</dbReference>
<proteinExistence type="predicted"/>
<dbReference type="PROSITE" id="PS00134">
    <property type="entry name" value="TRYPSIN_HIS"/>
    <property type="match status" value="1"/>
</dbReference>
<evidence type="ECO:0000313" key="4">
    <source>
        <dbReference type="Proteomes" id="UP001460270"/>
    </source>
</evidence>
<comment type="caution">
    <text evidence="3">The sequence shown here is derived from an EMBL/GenBank/DDBJ whole genome shotgun (WGS) entry which is preliminary data.</text>
</comment>
<dbReference type="SUPFAM" id="SSF50494">
    <property type="entry name" value="Trypsin-like serine proteases"/>
    <property type="match status" value="1"/>
</dbReference>
<dbReference type="GO" id="GO:0006508">
    <property type="term" value="P:proteolysis"/>
    <property type="evidence" value="ECO:0007669"/>
    <property type="project" value="InterPro"/>
</dbReference>
<evidence type="ECO:0000256" key="1">
    <source>
        <dbReference type="ARBA" id="ARBA00023157"/>
    </source>
</evidence>
<organism evidence="3 4">
    <name type="scientific">Mugilogobius chulae</name>
    <name type="common">yellowstripe goby</name>
    <dbReference type="NCBI Taxonomy" id="88201"/>
    <lineage>
        <taxon>Eukaryota</taxon>
        <taxon>Metazoa</taxon>
        <taxon>Chordata</taxon>
        <taxon>Craniata</taxon>
        <taxon>Vertebrata</taxon>
        <taxon>Euteleostomi</taxon>
        <taxon>Actinopterygii</taxon>
        <taxon>Neopterygii</taxon>
        <taxon>Teleostei</taxon>
        <taxon>Neoteleostei</taxon>
        <taxon>Acanthomorphata</taxon>
        <taxon>Gobiaria</taxon>
        <taxon>Gobiiformes</taxon>
        <taxon>Gobioidei</taxon>
        <taxon>Gobiidae</taxon>
        <taxon>Gobionellinae</taxon>
        <taxon>Mugilogobius</taxon>
    </lineage>
</organism>